<accession>M3GU25</accession>
<dbReference type="AlphaFoldDB" id="M3GU25"/>
<evidence type="ECO:0000256" key="1">
    <source>
        <dbReference type="SAM" id="MobiDB-lite"/>
    </source>
</evidence>
<dbReference type="EMBL" id="AFME02000274">
    <property type="protein sequence ID" value="EMG10138.1"/>
    <property type="molecule type" value="Genomic_DNA"/>
</dbReference>
<dbReference type="AntiFam" id="ANF00049">
    <property type="entry name" value="Contained within insertion sequence ISlin1"/>
</dbReference>
<evidence type="ECO:0000313" key="2">
    <source>
        <dbReference type="EMBL" id="EMG10138.1"/>
    </source>
</evidence>
<feature type="region of interest" description="Disordered" evidence="1">
    <location>
        <begin position="39"/>
        <end position="94"/>
    </location>
</feature>
<feature type="non-terminal residue" evidence="2">
    <location>
        <position position="94"/>
    </location>
</feature>
<proteinExistence type="predicted"/>
<name>M3GU25_LEPIR</name>
<gene>
    <name evidence="2" type="ORF">LEP1GSC151_2707</name>
</gene>
<evidence type="ECO:0000313" key="3">
    <source>
        <dbReference type="Proteomes" id="UP000011776"/>
    </source>
</evidence>
<comment type="caution">
    <text evidence="2">The sequence shown here is derived from an EMBL/GenBank/DDBJ whole genome shotgun (WGS) entry which is preliminary data.</text>
</comment>
<organism evidence="2 3">
    <name type="scientific">Leptospira interrogans serovar Grippotyphosa str. LT2186</name>
    <dbReference type="NCBI Taxonomy" id="1001599"/>
    <lineage>
        <taxon>Bacteria</taxon>
        <taxon>Pseudomonadati</taxon>
        <taxon>Spirochaetota</taxon>
        <taxon>Spirochaetia</taxon>
        <taxon>Leptospirales</taxon>
        <taxon>Leptospiraceae</taxon>
        <taxon>Leptospira</taxon>
    </lineage>
</organism>
<protein>
    <submittedName>
        <fullName evidence="2">Uncharacterized protein</fullName>
    </submittedName>
</protein>
<reference evidence="2 3" key="1">
    <citation type="submission" date="2013-02" db="EMBL/GenBank/DDBJ databases">
        <authorList>
            <person name="Harkins D.M."/>
            <person name="Durkin A.S."/>
            <person name="Brinkac L.M."/>
            <person name="Haft D.H."/>
            <person name="Selengut J.D."/>
            <person name="Sanka R."/>
            <person name="DePew J."/>
            <person name="Purushe J."/>
            <person name="Tulsiani S.M."/>
            <person name="Graham G.C."/>
            <person name="Burns M.-A."/>
            <person name="Dohnt M.F."/>
            <person name="Smythe L.D."/>
            <person name="McKay D.B."/>
            <person name="Craig S.B."/>
            <person name="Vinetz J.M."/>
            <person name="Sutton G.G."/>
            <person name="Nierman W.C."/>
            <person name="Fouts D.E."/>
        </authorList>
    </citation>
    <scope>NUCLEOTIDE SEQUENCE [LARGE SCALE GENOMIC DNA]</scope>
    <source>
        <strain evidence="2 3">LT2186</strain>
    </source>
</reference>
<dbReference type="Proteomes" id="UP000011776">
    <property type="component" value="Unassembled WGS sequence"/>
</dbReference>
<sequence>MNSTERAFYGSPFWAQKGTFFKCSDKNESFYLQKVCFSDKENPSTSSPPKNRKNSTQRFPMGRVGKLNTTLSYGSRWKTQHNDFPNGSRWKTQH</sequence>